<feature type="region of interest" description="Disordered" evidence="2">
    <location>
        <begin position="335"/>
        <end position="367"/>
    </location>
</feature>
<dbReference type="SMART" id="SM00343">
    <property type="entry name" value="ZnF_C2HC"/>
    <property type="match status" value="2"/>
</dbReference>
<feature type="domain" description="CCHC-type" evidence="3">
    <location>
        <begin position="149"/>
        <end position="164"/>
    </location>
</feature>
<evidence type="ECO:0000256" key="2">
    <source>
        <dbReference type="SAM" id="MobiDB-lite"/>
    </source>
</evidence>
<keyword evidence="1" id="KW-0863">Zinc-finger</keyword>
<dbReference type="Gene3D" id="4.10.60.10">
    <property type="entry name" value="Zinc finger, CCHC-type"/>
    <property type="match status" value="1"/>
</dbReference>
<comment type="caution">
    <text evidence="4">The sequence shown here is derived from an EMBL/GenBank/DDBJ whole genome shotgun (WGS) entry which is preliminary data.</text>
</comment>
<dbReference type="GO" id="GO:0003676">
    <property type="term" value="F:nucleic acid binding"/>
    <property type="evidence" value="ECO:0007669"/>
    <property type="project" value="InterPro"/>
</dbReference>
<dbReference type="InterPro" id="IPR001878">
    <property type="entry name" value="Znf_CCHC"/>
</dbReference>
<dbReference type="InterPro" id="IPR036875">
    <property type="entry name" value="Znf_CCHC_sf"/>
</dbReference>
<dbReference type="SUPFAM" id="SSF57756">
    <property type="entry name" value="Retrovirus zinc finger-like domains"/>
    <property type="match status" value="1"/>
</dbReference>
<dbReference type="Proteomes" id="UP001066276">
    <property type="component" value="Chromosome 3_1"/>
</dbReference>
<gene>
    <name evidence="4" type="ORF">NDU88_004048</name>
</gene>
<evidence type="ECO:0000259" key="3">
    <source>
        <dbReference type="PROSITE" id="PS50158"/>
    </source>
</evidence>
<keyword evidence="5" id="KW-1185">Reference proteome</keyword>
<dbReference type="EMBL" id="JANPWB010000005">
    <property type="protein sequence ID" value="KAJ1187270.1"/>
    <property type="molecule type" value="Genomic_DNA"/>
</dbReference>
<evidence type="ECO:0000256" key="1">
    <source>
        <dbReference type="PROSITE-ProRule" id="PRU00047"/>
    </source>
</evidence>
<dbReference type="InterPro" id="IPR050951">
    <property type="entry name" value="Retrovirus_Pol_polyprotein"/>
</dbReference>
<dbReference type="PROSITE" id="PS50158">
    <property type="entry name" value="ZF_CCHC"/>
    <property type="match status" value="1"/>
</dbReference>
<proteinExistence type="predicted"/>
<keyword evidence="1" id="KW-0862">Zinc</keyword>
<dbReference type="AlphaFoldDB" id="A0AAV7UE83"/>
<protein>
    <recommendedName>
        <fullName evidence="3">CCHC-type domain-containing protein</fullName>
    </recommendedName>
</protein>
<dbReference type="GO" id="GO:0008270">
    <property type="term" value="F:zinc ion binding"/>
    <property type="evidence" value="ECO:0007669"/>
    <property type="project" value="UniProtKB-KW"/>
</dbReference>
<reference evidence="4" key="1">
    <citation type="journal article" date="2022" name="bioRxiv">
        <title>Sequencing and chromosome-scale assembly of the giantPleurodeles waltlgenome.</title>
        <authorList>
            <person name="Brown T."/>
            <person name="Elewa A."/>
            <person name="Iarovenko S."/>
            <person name="Subramanian E."/>
            <person name="Araus A.J."/>
            <person name="Petzold A."/>
            <person name="Susuki M."/>
            <person name="Suzuki K.-i.T."/>
            <person name="Hayashi T."/>
            <person name="Toyoda A."/>
            <person name="Oliveira C."/>
            <person name="Osipova E."/>
            <person name="Leigh N.D."/>
            <person name="Simon A."/>
            <person name="Yun M.H."/>
        </authorList>
    </citation>
    <scope>NUCLEOTIDE SEQUENCE</scope>
    <source>
        <strain evidence="4">20211129_DDA</strain>
        <tissue evidence="4">Liver</tissue>
    </source>
</reference>
<accession>A0AAV7UE83</accession>
<name>A0AAV7UE83_PLEWA</name>
<dbReference type="Pfam" id="PF00098">
    <property type="entry name" value="zf-CCHC"/>
    <property type="match status" value="1"/>
</dbReference>
<dbReference type="PANTHER" id="PTHR37984">
    <property type="entry name" value="PROTEIN CBG26694"/>
    <property type="match status" value="1"/>
</dbReference>
<organism evidence="4 5">
    <name type="scientific">Pleurodeles waltl</name>
    <name type="common">Iberian ribbed newt</name>
    <dbReference type="NCBI Taxonomy" id="8319"/>
    <lineage>
        <taxon>Eukaryota</taxon>
        <taxon>Metazoa</taxon>
        <taxon>Chordata</taxon>
        <taxon>Craniata</taxon>
        <taxon>Vertebrata</taxon>
        <taxon>Euteleostomi</taxon>
        <taxon>Amphibia</taxon>
        <taxon>Batrachia</taxon>
        <taxon>Caudata</taxon>
        <taxon>Salamandroidea</taxon>
        <taxon>Salamandridae</taxon>
        <taxon>Pleurodelinae</taxon>
        <taxon>Pleurodeles</taxon>
    </lineage>
</organism>
<dbReference type="PANTHER" id="PTHR37984:SF5">
    <property type="entry name" value="PROTEIN NYNRIN-LIKE"/>
    <property type="match status" value="1"/>
</dbReference>
<keyword evidence="1" id="KW-0479">Metal-binding</keyword>
<feature type="compositionally biased region" description="Basic and acidic residues" evidence="2">
    <location>
        <begin position="336"/>
        <end position="361"/>
    </location>
</feature>
<evidence type="ECO:0000313" key="5">
    <source>
        <dbReference type="Proteomes" id="UP001066276"/>
    </source>
</evidence>
<sequence length="367" mass="41190">MLHKFFKRGQLQSEDVDAYISALRQLSSKCEFRDFQDQLIRDQFIGHCSDKHIQQKLLSMGNPMLEDVIKIAKNIELAQISLKELTATAGAKDTEHLQVNVVAQTGVVKKGDMKKSDNPFFRCSNICYRCGYAPHFKDGKSCPAKNVVCRKCGKLGHFAKVCQSMTNKQAKVSSVVEEEDGNREELLAKAFQDMIVVVTDDVLGVRDQNQCIDPLVDIQGRRSMSRLFPAWLANVAAGKLMDIVDKDMLLRDVKKSQEKVKARYDQKNSTKGHSIHPGDVVRIKLQTFVKKGDASYGSPVTVRKVCGNVVMVERGQWWNAGKVVKVKDVSGNGVMRGDRSLSDHVDHEHRGSDTNKLELHTLRTSYP</sequence>
<evidence type="ECO:0000313" key="4">
    <source>
        <dbReference type="EMBL" id="KAJ1187270.1"/>
    </source>
</evidence>